<gene>
    <name evidence="1" type="ORF">LDAN0321_LOCUS182</name>
</gene>
<organism evidence="1">
    <name type="scientific">Leptocylindrus danicus</name>
    <dbReference type="NCBI Taxonomy" id="163516"/>
    <lineage>
        <taxon>Eukaryota</taxon>
        <taxon>Sar</taxon>
        <taxon>Stramenopiles</taxon>
        <taxon>Ochrophyta</taxon>
        <taxon>Bacillariophyta</taxon>
        <taxon>Coscinodiscophyceae</taxon>
        <taxon>Chaetocerotophycidae</taxon>
        <taxon>Leptocylindrales</taxon>
        <taxon>Leptocylindraceae</taxon>
        <taxon>Leptocylindrus</taxon>
    </lineage>
</organism>
<proteinExistence type="predicted"/>
<reference evidence="1" key="1">
    <citation type="submission" date="2021-01" db="EMBL/GenBank/DDBJ databases">
        <authorList>
            <person name="Corre E."/>
            <person name="Pelletier E."/>
            <person name="Niang G."/>
            <person name="Scheremetjew M."/>
            <person name="Finn R."/>
            <person name="Kale V."/>
            <person name="Holt S."/>
            <person name="Cochrane G."/>
            <person name="Meng A."/>
            <person name="Brown T."/>
            <person name="Cohen L."/>
        </authorList>
    </citation>
    <scope>NUCLEOTIDE SEQUENCE</scope>
    <source>
        <strain evidence="1">B650</strain>
    </source>
</reference>
<sequence length="99" mass="11398">MAPQVRMWLFVKQFTKRGACTRNQNENHSGRVDEKNEALMEGATQTTLILKSISDDIPQRSILIGCDYGAILVYSSIIKFKIRLHTCSYWYNLCLNIIN</sequence>
<dbReference type="EMBL" id="HBGY01000281">
    <property type="protein sequence ID" value="CAD9554365.1"/>
    <property type="molecule type" value="Transcribed_RNA"/>
</dbReference>
<protein>
    <submittedName>
        <fullName evidence="1">Uncharacterized protein</fullName>
    </submittedName>
</protein>
<name>A0A7S2JQ49_9STRA</name>
<accession>A0A7S2JQ49</accession>
<evidence type="ECO:0000313" key="1">
    <source>
        <dbReference type="EMBL" id="CAD9554365.1"/>
    </source>
</evidence>
<dbReference type="AlphaFoldDB" id="A0A7S2JQ49"/>